<evidence type="ECO:0000313" key="2">
    <source>
        <dbReference type="Proteomes" id="UP000054321"/>
    </source>
</evidence>
<dbReference type="SUPFAM" id="SSF49785">
    <property type="entry name" value="Galactose-binding domain-like"/>
    <property type="match status" value="1"/>
</dbReference>
<dbReference type="Pfam" id="PF17132">
    <property type="entry name" value="Glyco_hydro_106"/>
    <property type="match status" value="1"/>
</dbReference>
<evidence type="ECO:0000313" key="1">
    <source>
        <dbReference type="EMBL" id="KIM99144.1"/>
    </source>
</evidence>
<dbReference type="Proteomes" id="UP000054321">
    <property type="component" value="Unassembled WGS sequence"/>
</dbReference>
<reference evidence="2" key="2">
    <citation type="submission" date="2015-01" db="EMBL/GenBank/DDBJ databases">
        <title>Evolutionary Origins and Diversification of the Mycorrhizal Mutualists.</title>
        <authorList>
            <consortium name="DOE Joint Genome Institute"/>
            <consortium name="Mycorrhizal Genomics Consortium"/>
            <person name="Kohler A."/>
            <person name="Kuo A."/>
            <person name="Nagy L.G."/>
            <person name="Floudas D."/>
            <person name="Copeland A."/>
            <person name="Barry K.W."/>
            <person name="Cichocki N."/>
            <person name="Veneault-Fourrey C."/>
            <person name="LaButti K."/>
            <person name="Lindquist E.A."/>
            <person name="Lipzen A."/>
            <person name="Lundell T."/>
            <person name="Morin E."/>
            <person name="Murat C."/>
            <person name="Riley R."/>
            <person name="Ohm R."/>
            <person name="Sun H."/>
            <person name="Tunlid A."/>
            <person name="Henrissat B."/>
            <person name="Grigoriev I.V."/>
            <person name="Hibbett D.S."/>
            <person name="Martin F."/>
        </authorList>
    </citation>
    <scope>NUCLEOTIDE SEQUENCE [LARGE SCALE GENOMIC DNA]</scope>
    <source>
        <strain evidence="2">Zn</strain>
    </source>
</reference>
<dbReference type="HOGENOM" id="CLU_003772_0_0_1"/>
<accession>A0A0C3H7E0</accession>
<dbReference type="InterPro" id="IPR008979">
    <property type="entry name" value="Galactose-bd-like_sf"/>
</dbReference>
<proteinExistence type="predicted"/>
<evidence type="ECO:0008006" key="3">
    <source>
        <dbReference type="Google" id="ProtNLM"/>
    </source>
</evidence>
<dbReference type="PANTHER" id="PTHR36848">
    <property type="entry name" value="DNA-BINDING PROTEIN (PUTATIVE SECRETED PROTEIN)-RELATED"/>
    <property type="match status" value="1"/>
</dbReference>
<organism evidence="1 2">
    <name type="scientific">Oidiodendron maius (strain Zn)</name>
    <dbReference type="NCBI Taxonomy" id="913774"/>
    <lineage>
        <taxon>Eukaryota</taxon>
        <taxon>Fungi</taxon>
        <taxon>Dikarya</taxon>
        <taxon>Ascomycota</taxon>
        <taxon>Pezizomycotina</taxon>
        <taxon>Leotiomycetes</taxon>
        <taxon>Leotiomycetes incertae sedis</taxon>
        <taxon>Myxotrichaceae</taxon>
        <taxon>Oidiodendron</taxon>
    </lineage>
</organism>
<keyword evidence="2" id="KW-1185">Reference proteome</keyword>
<reference evidence="1 2" key="1">
    <citation type="submission" date="2014-04" db="EMBL/GenBank/DDBJ databases">
        <authorList>
            <consortium name="DOE Joint Genome Institute"/>
            <person name="Kuo A."/>
            <person name="Martino E."/>
            <person name="Perotto S."/>
            <person name="Kohler A."/>
            <person name="Nagy L.G."/>
            <person name="Floudas D."/>
            <person name="Copeland A."/>
            <person name="Barry K.W."/>
            <person name="Cichocki N."/>
            <person name="Veneault-Fourrey C."/>
            <person name="LaButti K."/>
            <person name="Lindquist E.A."/>
            <person name="Lipzen A."/>
            <person name="Lundell T."/>
            <person name="Morin E."/>
            <person name="Murat C."/>
            <person name="Sun H."/>
            <person name="Tunlid A."/>
            <person name="Henrissat B."/>
            <person name="Grigoriev I.V."/>
            <person name="Hibbett D.S."/>
            <person name="Martin F."/>
            <person name="Nordberg H.P."/>
            <person name="Cantor M.N."/>
            <person name="Hua S.X."/>
        </authorList>
    </citation>
    <scope>NUCLEOTIDE SEQUENCE [LARGE SCALE GENOMIC DNA]</scope>
    <source>
        <strain evidence="1 2">Zn</strain>
    </source>
</reference>
<dbReference type="AlphaFoldDB" id="A0A0C3H7E0"/>
<dbReference type="InterPro" id="IPR053161">
    <property type="entry name" value="Ulvan_degrading_GH"/>
</dbReference>
<sequence>MRNVGCLVFRNSLTVVLVGRIFFTDSLVNSPIDSGTFQNPSVHVRPKFRYWIPDASVDPAIVAKDVQAAGIVGAAGVECLGYYLYGGPPSNGGRGSAAPVSWATYGFGTDAWNSLFKSLAQAHKDNKLIMDFSMGPNQGTGVPAVINSDGLMWDIAAFNISIPIGGSFNAPGLPGDITYTRTEKTLAANSLQDVTAKVDNNGNLQIQFDSNESGLNYTVFAIYLIHSDYRAQDGPKDIGGPQTPALTLAQNGSWAVDHFSALGAETTTGFWEHNILQNGTRELLMEVGNYGWEDSVEIDANVYWTKNMSKLFQSDHGYSVAKWLPILFHRNGHAKSSNPPVWWITDEPDSGISHIADYRQTLTAQYHKYLSGLNTWAEKYLGLQFSAQISYNLPMDMLANIPSVDAPECESLDFSDLIDGYRQYSGPANLAGRRIVSSECGAVRGEAFAQTLPELMWKVKRSYAGSLNQFVFHGFPYSGNYGNTTWPVFTTFDYQYSSMHGPHEPAWDFYRDQIDFVARNNYILQSGIPKKDIAFWQKVTTYPGHITTRTYQPTDLEVAGFSYQYLSPDNFDLSLAQVRNKILAPEAQGFRAMIVRANDSLTVRGAMKLAEFAHAGLPIVFSGGIPQSYLGTNQESALVKAQRSLNQTVSLSNVHVTDTYDGLASTLAAIGINPTTSISTTGLWYTAQRLDSATGVVYYYVYNDAMESLPGQGSSKGTITFSSTGIPYELDAWTGEQIPILTYTQTADSTSIPFTLAGNQSTIVAFLPRYQGAAIQANTHLTYLSDSILGSMTMDNGSIALKVGPESGAASYSLTTGGIKFLKPISASSITITNWTLIVEHWDPPTDLYDIEGGAVKQNTTHALQNLVSWQQIPGLENVSGRGYYSASFQWPAAILASSTSKPDGAIIDFGSIVHTLRASINGRLLPPLDVTSARTDISQWLVQGENKVEAVVATPLGNVLRPIWDQLQTSGTGPTDPVGGGPPPPIVNYGILNDVVVTPYKTVVVS</sequence>
<dbReference type="OrthoDB" id="2588159at2759"/>
<gene>
    <name evidence="1" type="ORF">OIDMADRAFT_104955</name>
</gene>
<dbReference type="STRING" id="913774.A0A0C3H7E0"/>
<dbReference type="InParanoid" id="A0A0C3H7E0"/>
<name>A0A0C3H7E0_OIDMZ</name>
<dbReference type="EMBL" id="KN832879">
    <property type="protein sequence ID" value="KIM99144.1"/>
    <property type="molecule type" value="Genomic_DNA"/>
</dbReference>
<dbReference type="PANTHER" id="PTHR36848:SF2">
    <property type="entry name" value="SECRETED PROTEIN"/>
    <property type="match status" value="1"/>
</dbReference>
<protein>
    <recommendedName>
        <fullName evidence="3">Glycoside hydrolase family 2 protein</fullName>
    </recommendedName>
</protein>